<dbReference type="InterPro" id="IPR006108">
    <property type="entry name" value="3HC_DH_C"/>
</dbReference>
<feature type="domain" description="3-hydroxyacyl-CoA dehydrogenase C-terminal" evidence="3">
    <location>
        <begin position="193"/>
        <end position="247"/>
    </location>
</feature>
<dbReference type="InterPro" id="IPR006180">
    <property type="entry name" value="3-OHacyl-CoA_DH_CS"/>
</dbReference>
<dbReference type="GO" id="GO:0070403">
    <property type="term" value="F:NAD+ binding"/>
    <property type="evidence" value="ECO:0007669"/>
    <property type="project" value="InterPro"/>
</dbReference>
<accession>A0A915CD87</accession>
<evidence type="ECO:0000313" key="6">
    <source>
        <dbReference type="WBParaSite" id="PgR126X_g009_t01"/>
    </source>
</evidence>
<dbReference type="WBParaSite" id="PgR126X_g009_t01">
    <property type="protein sequence ID" value="PgR126X_g009_t01"/>
    <property type="gene ID" value="PgR126X_g009"/>
</dbReference>
<dbReference type="AlphaFoldDB" id="A0A915CD87"/>
<comment type="similarity">
    <text evidence="1">Belongs to the 3-hydroxyacyl-CoA dehydrogenase family.</text>
</comment>
<sequence length="324" mass="35974">MDEKMARGKISIVGCGLIGSYWGTLFASAGYNVCLYDISAEKIEAAKKLIEKKLRLLEIDDLLRGPGTASEQFKNVSSTLDLAECLAGSTYCQESTTESRQLKEEIFSKMDELASDDLILASSTSTIPASHFTERLKRRSQCLVSHPINPPLFIPLVEIVPSPWTSEDVVMRTCAIMRTIGQSPVRLQREIVGFALNRIQFAIIAEAWRLVKEGVLSPEDVDIVMKDGLGPRYAFYGPLGVMHMNANGIEDYMNRFAGGMVNVLKDLGPTPTFEESEARTVVTEALNAEMPVSRMPEFVADRERRLAELCKLKKRFDAEAQNGL</sequence>
<dbReference type="Gene3D" id="3.40.50.720">
    <property type="entry name" value="NAD(P)-binding Rossmann-like Domain"/>
    <property type="match status" value="1"/>
</dbReference>
<dbReference type="InterPro" id="IPR013328">
    <property type="entry name" value="6PGD_dom2"/>
</dbReference>
<keyword evidence="2" id="KW-0560">Oxidoreductase</keyword>
<dbReference type="InterPro" id="IPR036291">
    <property type="entry name" value="NAD(P)-bd_dom_sf"/>
</dbReference>
<evidence type="ECO:0000259" key="3">
    <source>
        <dbReference type="Pfam" id="PF00725"/>
    </source>
</evidence>
<protein>
    <submittedName>
        <fullName evidence="6">Lambda-crystallin</fullName>
    </submittedName>
</protein>
<proteinExistence type="inferred from homology"/>
<feature type="domain" description="3-hydroxyacyl-CoA dehydrogenase NAD binding" evidence="4">
    <location>
        <begin position="9"/>
        <end position="188"/>
    </location>
</feature>
<evidence type="ECO:0000313" key="5">
    <source>
        <dbReference type="Proteomes" id="UP000887569"/>
    </source>
</evidence>
<dbReference type="Proteomes" id="UP000887569">
    <property type="component" value="Unplaced"/>
</dbReference>
<name>A0A915CD87_PARUN</name>
<dbReference type="SUPFAM" id="SSF51735">
    <property type="entry name" value="NAD(P)-binding Rossmann-fold domains"/>
    <property type="match status" value="1"/>
</dbReference>
<organism evidence="5 6">
    <name type="scientific">Parascaris univalens</name>
    <name type="common">Nematode worm</name>
    <dbReference type="NCBI Taxonomy" id="6257"/>
    <lineage>
        <taxon>Eukaryota</taxon>
        <taxon>Metazoa</taxon>
        <taxon>Ecdysozoa</taxon>
        <taxon>Nematoda</taxon>
        <taxon>Chromadorea</taxon>
        <taxon>Rhabditida</taxon>
        <taxon>Spirurina</taxon>
        <taxon>Ascaridomorpha</taxon>
        <taxon>Ascaridoidea</taxon>
        <taxon>Ascarididae</taxon>
        <taxon>Parascaris</taxon>
    </lineage>
</organism>
<dbReference type="Gene3D" id="1.10.1040.10">
    <property type="entry name" value="N-(1-d-carboxylethyl)-l-norvaline Dehydrogenase, domain 2"/>
    <property type="match status" value="1"/>
</dbReference>
<evidence type="ECO:0000256" key="2">
    <source>
        <dbReference type="ARBA" id="ARBA00023002"/>
    </source>
</evidence>
<dbReference type="PANTHER" id="PTHR48075:SF1">
    <property type="entry name" value="LAMBDA-CRYSTALLIN HOMOLOG"/>
    <property type="match status" value="1"/>
</dbReference>
<dbReference type="SUPFAM" id="SSF48179">
    <property type="entry name" value="6-phosphogluconate dehydrogenase C-terminal domain-like"/>
    <property type="match status" value="1"/>
</dbReference>
<dbReference type="GO" id="GO:0006631">
    <property type="term" value="P:fatty acid metabolic process"/>
    <property type="evidence" value="ECO:0007669"/>
    <property type="project" value="InterPro"/>
</dbReference>
<reference evidence="6" key="1">
    <citation type="submission" date="2022-11" db="UniProtKB">
        <authorList>
            <consortium name="WormBaseParasite"/>
        </authorList>
    </citation>
    <scope>IDENTIFICATION</scope>
</reference>
<evidence type="ECO:0000259" key="4">
    <source>
        <dbReference type="Pfam" id="PF02737"/>
    </source>
</evidence>
<dbReference type="Pfam" id="PF00725">
    <property type="entry name" value="3HCDH"/>
    <property type="match status" value="1"/>
</dbReference>
<dbReference type="Pfam" id="PF02737">
    <property type="entry name" value="3HCDH_N"/>
    <property type="match status" value="1"/>
</dbReference>
<dbReference type="PROSITE" id="PS00067">
    <property type="entry name" value="3HCDH"/>
    <property type="match status" value="1"/>
</dbReference>
<dbReference type="InterPro" id="IPR006176">
    <property type="entry name" value="3-OHacyl-CoA_DH_NAD-bd"/>
</dbReference>
<dbReference type="PANTHER" id="PTHR48075">
    <property type="entry name" value="3-HYDROXYACYL-COA DEHYDROGENASE FAMILY PROTEIN"/>
    <property type="match status" value="1"/>
</dbReference>
<dbReference type="InterPro" id="IPR008927">
    <property type="entry name" value="6-PGluconate_DH-like_C_sf"/>
</dbReference>
<keyword evidence="5" id="KW-1185">Reference proteome</keyword>
<evidence type="ECO:0000256" key="1">
    <source>
        <dbReference type="ARBA" id="ARBA00009463"/>
    </source>
</evidence>
<dbReference type="GO" id="GO:0050104">
    <property type="term" value="F:L-gulonate 3-dehydrogenase activity"/>
    <property type="evidence" value="ECO:0007669"/>
    <property type="project" value="TreeGrafter"/>
</dbReference>